<evidence type="ECO:0000313" key="2">
    <source>
        <dbReference type="EMBL" id="GIH81717.1"/>
    </source>
</evidence>
<feature type="compositionally biased region" description="Polar residues" evidence="1">
    <location>
        <begin position="207"/>
        <end position="216"/>
    </location>
</feature>
<dbReference type="EMBL" id="BOOI01000001">
    <property type="protein sequence ID" value="GIH81717.1"/>
    <property type="molecule type" value="Genomic_DNA"/>
</dbReference>
<organism evidence="2 3">
    <name type="scientific">Planobispora rosea</name>
    <dbReference type="NCBI Taxonomy" id="35762"/>
    <lineage>
        <taxon>Bacteria</taxon>
        <taxon>Bacillati</taxon>
        <taxon>Actinomycetota</taxon>
        <taxon>Actinomycetes</taxon>
        <taxon>Streptosporangiales</taxon>
        <taxon>Streptosporangiaceae</taxon>
        <taxon>Planobispora</taxon>
    </lineage>
</organism>
<proteinExistence type="predicted"/>
<name>A0A8J3RXC4_PLARO</name>
<keyword evidence="3" id="KW-1185">Reference proteome</keyword>
<dbReference type="RefSeq" id="WP_189242526.1">
    <property type="nucleotide sequence ID" value="NZ_BMQP01000016.1"/>
</dbReference>
<protein>
    <submittedName>
        <fullName evidence="2">Uncharacterized protein</fullName>
    </submittedName>
</protein>
<accession>A0A8J3RXC4</accession>
<evidence type="ECO:0000256" key="1">
    <source>
        <dbReference type="SAM" id="MobiDB-lite"/>
    </source>
</evidence>
<comment type="caution">
    <text evidence="2">The sequence shown here is derived from an EMBL/GenBank/DDBJ whole genome shotgun (WGS) entry which is preliminary data.</text>
</comment>
<dbReference type="Proteomes" id="UP000655044">
    <property type="component" value="Unassembled WGS sequence"/>
</dbReference>
<evidence type="ECO:0000313" key="3">
    <source>
        <dbReference type="Proteomes" id="UP000655044"/>
    </source>
</evidence>
<sequence>MTRKIPPTHPVTPGSVWRDRRDIDGMRTLRVESIDGERAVCTTLTNSSEVHRRLMLAAEHPEYGPLYGNVRDMRGSTTRILLDRFRPTCNGFDLVTTRLGQPSEDDREQARAYIDAHFRMLFTQHRGMPWADFCALSDEHSEWEHTETLTDLRAQQISETVIGTPQARPVRALLAALGHSLIEPSRSVRDAAPTPPRTVAAPRNPAHSNGNEVTSS</sequence>
<feature type="region of interest" description="Disordered" evidence="1">
    <location>
        <begin position="185"/>
        <end position="216"/>
    </location>
</feature>
<reference evidence="2" key="1">
    <citation type="submission" date="2021-01" db="EMBL/GenBank/DDBJ databases">
        <title>Whole genome shotgun sequence of Planobispora rosea NBRC 15558.</title>
        <authorList>
            <person name="Komaki H."/>
            <person name="Tamura T."/>
        </authorList>
    </citation>
    <scope>NUCLEOTIDE SEQUENCE</scope>
    <source>
        <strain evidence="2">NBRC 15558</strain>
    </source>
</reference>
<feature type="compositionally biased region" description="Low complexity" evidence="1">
    <location>
        <begin position="197"/>
        <end position="206"/>
    </location>
</feature>
<gene>
    <name evidence="2" type="ORF">Pro02_01250</name>
</gene>
<dbReference type="AlphaFoldDB" id="A0A8J3RXC4"/>